<keyword evidence="11" id="KW-1185">Reference proteome</keyword>
<dbReference type="Pfam" id="PF04082">
    <property type="entry name" value="Fungal_trans"/>
    <property type="match status" value="1"/>
</dbReference>
<dbReference type="GO" id="GO:0000981">
    <property type="term" value="F:DNA-binding transcription factor activity, RNA polymerase II-specific"/>
    <property type="evidence" value="ECO:0007669"/>
    <property type="project" value="InterPro"/>
</dbReference>
<name>A0A1L9Q345_ASPVE</name>
<evidence type="ECO:0000256" key="6">
    <source>
        <dbReference type="ARBA" id="ARBA00023163"/>
    </source>
</evidence>
<dbReference type="PANTHER" id="PTHR47782:SF12">
    <property type="entry name" value="ZN(II)2CYS6 TRANSCRIPTION FACTOR (EUROFUNG)"/>
    <property type="match status" value="1"/>
</dbReference>
<keyword evidence="4" id="KW-0805">Transcription regulation</keyword>
<evidence type="ECO:0000259" key="9">
    <source>
        <dbReference type="PROSITE" id="PS50048"/>
    </source>
</evidence>
<dbReference type="GO" id="GO:0008270">
    <property type="term" value="F:zinc ion binding"/>
    <property type="evidence" value="ECO:0007669"/>
    <property type="project" value="InterPro"/>
</dbReference>
<dbReference type="InterPro" id="IPR052202">
    <property type="entry name" value="Yeast_MetPath_Reg"/>
</dbReference>
<dbReference type="Proteomes" id="UP000184073">
    <property type="component" value="Unassembled WGS sequence"/>
</dbReference>
<evidence type="ECO:0000256" key="5">
    <source>
        <dbReference type="ARBA" id="ARBA00023125"/>
    </source>
</evidence>
<keyword evidence="2" id="KW-0479">Metal-binding</keyword>
<organism evidence="10 11">
    <name type="scientific">Aspergillus versicolor CBS 583.65</name>
    <dbReference type="NCBI Taxonomy" id="1036611"/>
    <lineage>
        <taxon>Eukaryota</taxon>
        <taxon>Fungi</taxon>
        <taxon>Dikarya</taxon>
        <taxon>Ascomycota</taxon>
        <taxon>Pezizomycotina</taxon>
        <taxon>Eurotiomycetes</taxon>
        <taxon>Eurotiomycetidae</taxon>
        <taxon>Eurotiales</taxon>
        <taxon>Aspergillaceae</taxon>
        <taxon>Aspergillus</taxon>
        <taxon>Aspergillus subgen. Nidulantes</taxon>
    </lineage>
</organism>
<dbReference type="GO" id="GO:0043565">
    <property type="term" value="F:sequence-specific DNA binding"/>
    <property type="evidence" value="ECO:0007669"/>
    <property type="project" value="TreeGrafter"/>
</dbReference>
<dbReference type="OrthoDB" id="25921at2759"/>
<keyword evidence="5" id="KW-0238">DNA-binding</keyword>
<dbReference type="SMART" id="SM00066">
    <property type="entry name" value="GAL4"/>
    <property type="match status" value="1"/>
</dbReference>
<evidence type="ECO:0000313" key="10">
    <source>
        <dbReference type="EMBL" id="OJJ08156.1"/>
    </source>
</evidence>
<feature type="domain" description="Zn(2)-C6 fungal-type" evidence="9">
    <location>
        <begin position="59"/>
        <end position="87"/>
    </location>
</feature>
<dbReference type="InterPro" id="IPR007219">
    <property type="entry name" value="XnlR_reg_dom"/>
</dbReference>
<dbReference type="STRING" id="1036611.A0A1L9Q345"/>
<accession>A0A1L9Q345</accession>
<evidence type="ECO:0000256" key="7">
    <source>
        <dbReference type="ARBA" id="ARBA00023242"/>
    </source>
</evidence>
<evidence type="ECO:0000256" key="8">
    <source>
        <dbReference type="SAM" id="MobiDB-lite"/>
    </source>
</evidence>
<dbReference type="AlphaFoldDB" id="A0A1L9Q345"/>
<reference evidence="11" key="1">
    <citation type="journal article" date="2017" name="Genome Biol.">
        <title>Comparative genomics reveals high biological diversity and specific adaptations in the industrially and medically important fungal genus Aspergillus.</title>
        <authorList>
            <person name="de Vries R.P."/>
            <person name="Riley R."/>
            <person name="Wiebenga A."/>
            <person name="Aguilar-Osorio G."/>
            <person name="Amillis S."/>
            <person name="Uchima C.A."/>
            <person name="Anderluh G."/>
            <person name="Asadollahi M."/>
            <person name="Askin M."/>
            <person name="Barry K."/>
            <person name="Battaglia E."/>
            <person name="Bayram O."/>
            <person name="Benocci T."/>
            <person name="Braus-Stromeyer S.A."/>
            <person name="Caldana C."/>
            <person name="Canovas D."/>
            <person name="Cerqueira G.C."/>
            <person name="Chen F."/>
            <person name="Chen W."/>
            <person name="Choi C."/>
            <person name="Clum A."/>
            <person name="Dos Santos R.A."/>
            <person name="Damasio A.R."/>
            <person name="Diallinas G."/>
            <person name="Emri T."/>
            <person name="Fekete E."/>
            <person name="Flipphi M."/>
            <person name="Freyberg S."/>
            <person name="Gallo A."/>
            <person name="Gournas C."/>
            <person name="Habgood R."/>
            <person name="Hainaut M."/>
            <person name="Harispe M.L."/>
            <person name="Henrissat B."/>
            <person name="Hilden K.S."/>
            <person name="Hope R."/>
            <person name="Hossain A."/>
            <person name="Karabika E."/>
            <person name="Karaffa L."/>
            <person name="Karanyi Z."/>
            <person name="Krasevec N."/>
            <person name="Kuo A."/>
            <person name="Kusch H."/>
            <person name="LaButti K."/>
            <person name="Lagendijk E.L."/>
            <person name="Lapidus A."/>
            <person name="Levasseur A."/>
            <person name="Lindquist E."/>
            <person name="Lipzen A."/>
            <person name="Logrieco A.F."/>
            <person name="MacCabe A."/>
            <person name="Maekelae M.R."/>
            <person name="Malavazi I."/>
            <person name="Melin P."/>
            <person name="Meyer V."/>
            <person name="Mielnichuk N."/>
            <person name="Miskei M."/>
            <person name="Molnar A.P."/>
            <person name="Mule G."/>
            <person name="Ngan C.Y."/>
            <person name="Orejas M."/>
            <person name="Orosz E."/>
            <person name="Ouedraogo J.P."/>
            <person name="Overkamp K.M."/>
            <person name="Park H.-S."/>
            <person name="Perrone G."/>
            <person name="Piumi F."/>
            <person name="Punt P.J."/>
            <person name="Ram A.F."/>
            <person name="Ramon A."/>
            <person name="Rauscher S."/>
            <person name="Record E."/>
            <person name="Riano-Pachon D.M."/>
            <person name="Robert V."/>
            <person name="Roehrig J."/>
            <person name="Ruller R."/>
            <person name="Salamov A."/>
            <person name="Salih N.S."/>
            <person name="Samson R.A."/>
            <person name="Sandor E."/>
            <person name="Sanguinetti M."/>
            <person name="Schuetze T."/>
            <person name="Sepcic K."/>
            <person name="Shelest E."/>
            <person name="Sherlock G."/>
            <person name="Sophianopoulou V."/>
            <person name="Squina F.M."/>
            <person name="Sun H."/>
            <person name="Susca A."/>
            <person name="Todd R.B."/>
            <person name="Tsang A."/>
            <person name="Unkles S.E."/>
            <person name="van de Wiele N."/>
            <person name="van Rossen-Uffink D."/>
            <person name="Oliveira J.V."/>
            <person name="Vesth T.C."/>
            <person name="Visser J."/>
            <person name="Yu J.-H."/>
            <person name="Zhou M."/>
            <person name="Andersen M.R."/>
            <person name="Archer D.B."/>
            <person name="Baker S.E."/>
            <person name="Benoit I."/>
            <person name="Brakhage A.A."/>
            <person name="Braus G.H."/>
            <person name="Fischer R."/>
            <person name="Frisvad J.C."/>
            <person name="Goldman G.H."/>
            <person name="Houbraken J."/>
            <person name="Oakley B."/>
            <person name="Pocsi I."/>
            <person name="Scazzocchio C."/>
            <person name="Seiboth B."/>
            <person name="vanKuyk P.A."/>
            <person name="Wortman J."/>
            <person name="Dyer P.S."/>
            <person name="Grigoriev I.V."/>
        </authorList>
    </citation>
    <scope>NUCLEOTIDE SEQUENCE [LARGE SCALE GENOMIC DNA]</scope>
    <source>
        <strain evidence="11">CBS 583.65</strain>
    </source>
</reference>
<evidence type="ECO:0000256" key="3">
    <source>
        <dbReference type="ARBA" id="ARBA00022833"/>
    </source>
</evidence>
<dbReference type="Pfam" id="PF00172">
    <property type="entry name" value="Zn_clus"/>
    <property type="match status" value="1"/>
</dbReference>
<evidence type="ECO:0000256" key="4">
    <source>
        <dbReference type="ARBA" id="ARBA00023015"/>
    </source>
</evidence>
<dbReference type="CDD" id="cd12148">
    <property type="entry name" value="fungal_TF_MHR"/>
    <property type="match status" value="1"/>
</dbReference>
<dbReference type="InterPro" id="IPR036864">
    <property type="entry name" value="Zn2-C6_fun-type_DNA-bd_sf"/>
</dbReference>
<dbReference type="PANTHER" id="PTHR47782">
    <property type="entry name" value="ZN(II)2CYS6 TRANSCRIPTION FACTOR (EUROFUNG)-RELATED"/>
    <property type="match status" value="1"/>
</dbReference>
<comment type="subcellular location">
    <subcellularLocation>
        <location evidence="1">Nucleus</location>
    </subcellularLocation>
</comment>
<dbReference type="Gene3D" id="4.10.240.10">
    <property type="entry name" value="Zn(2)-C6 fungal-type DNA-binding domain"/>
    <property type="match status" value="1"/>
</dbReference>
<dbReference type="VEuPathDB" id="FungiDB:ASPVEDRAFT_57338"/>
<dbReference type="RefSeq" id="XP_040673918.1">
    <property type="nucleotide sequence ID" value="XM_040815325.1"/>
</dbReference>
<dbReference type="SMART" id="SM00906">
    <property type="entry name" value="Fungal_trans"/>
    <property type="match status" value="1"/>
</dbReference>
<dbReference type="InterPro" id="IPR001138">
    <property type="entry name" value="Zn2Cys6_DnaBD"/>
</dbReference>
<dbReference type="EMBL" id="KV878139">
    <property type="protein sequence ID" value="OJJ08156.1"/>
    <property type="molecule type" value="Genomic_DNA"/>
</dbReference>
<feature type="compositionally biased region" description="Polar residues" evidence="8">
    <location>
        <begin position="151"/>
        <end position="174"/>
    </location>
</feature>
<dbReference type="SUPFAM" id="SSF57701">
    <property type="entry name" value="Zn2/Cys6 DNA-binding domain"/>
    <property type="match status" value="1"/>
</dbReference>
<keyword evidence="3" id="KW-0862">Zinc</keyword>
<feature type="region of interest" description="Disordered" evidence="8">
    <location>
        <begin position="108"/>
        <end position="174"/>
    </location>
</feature>
<proteinExistence type="predicted"/>
<evidence type="ECO:0000313" key="11">
    <source>
        <dbReference type="Proteomes" id="UP000184073"/>
    </source>
</evidence>
<dbReference type="GO" id="GO:0006351">
    <property type="term" value="P:DNA-templated transcription"/>
    <property type="evidence" value="ECO:0007669"/>
    <property type="project" value="InterPro"/>
</dbReference>
<dbReference type="GeneID" id="63730836"/>
<keyword evidence="7" id="KW-0539">Nucleus</keyword>
<dbReference type="GO" id="GO:0005634">
    <property type="term" value="C:nucleus"/>
    <property type="evidence" value="ECO:0007669"/>
    <property type="project" value="UniProtKB-SubCell"/>
</dbReference>
<keyword evidence="6" id="KW-0804">Transcription</keyword>
<gene>
    <name evidence="10" type="ORF">ASPVEDRAFT_57338</name>
</gene>
<dbReference type="PROSITE" id="PS50048">
    <property type="entry name" value="ZN2_CY6_FUNGAL_2"/>
    <property type="match status" value="1"/>
</dbReference>
<evidence type="ECO:0000256" key="2">
    <source>
        <dbReference type="ARBA" id="ARBA00022723"/>
    </source>
</evidence>
<protein>
    <recommendedName>
        <fullName evidence="9">Zn(2)-C6 fungal-type domain-containing protein</fullName>
    </recommendedName>
</protein>
<dbReference type="GO" id="GO:0045944">
    <property type="term" value="P:positive regulation of transcription by RNA polymerase II"/>
    <property type="evidence" value="ECO:0007669"/>
    <property type="project" value="TreeGrafter"/>
</dbReference>
<feature type="compositionally biased region" description="Polar residues" evidence="8">
    <location>
        <begin position="119"/>
        <end position="143"/>
    </location>
</feature>
<sequence>MSVCAVWTGSAINRRPLFPSIFSSIIPASCKVPILSTLRVFSLAQNPAIRSPLRRRPLACVRCRRRKVRCDGAVPACSNCAKAGEECFEGRAASAVSRSRLHYLEKRVRELEGPGDNTLMPQTPELSDNNRNVFADGQSNNPGTAPVAGNPSFSNGQTQTPVGESPADSISSQITRHQPLAHEVGLLSLSNTTDPKYLGPSSGITFARLIYESAPQSQGLPLSFLRDQEQQQQYNIVNPKQTALPADITSITLPPLADCQQYADAFFDATLFFPFISQDAFYLLLDQAQHFNETSKWDSLLPIRLASAQLLLILSLGARFLETRLGADYSSSGLFLSGMEHCANLNLPESVEGVQVLLLMVLHSFYNPEGLNAWYLLHTIIASCLDLGLQRRDSNGREKTQLVRSAVFWSAYSMDRTLTTILGRPLTLRDEAIDQAFPGLEGSDEVEEAAIQWHQNNTQPNQQAQEIIKSPYVACVYSLRFDRIVAEIKLMIYRVSRSPRRFPWPTNLDSWQQETEESCVKLLSEIRNCQRGRPRSETNSLSGTTVQRLELKYHQCIMLLYRPSPQLSHPKSNAIQACFNSAMAIIQINGDLHRFSNMECSWLSAHSIFVAAITMLYCLWTYPAVRGATPMAECLSRAERALQLLTCLSQWWSVALEPCQKLSHLISLTHERSHGGLDSLSGLGPGGLQEGAPDAVNFVPPDDGRSLLIDELGILRDLFDLGWLNEWSLDTAPPAWDSDQLMGL</sequence>
<dbReference type="PROSITE" id="PS00463">
    <property type="entry name" value="ZN2_CY6_FUNGAL_1"/>
    <property type="match status" value="1"/>
</dbReference>
<evidence type="ECO:0000256" key="1">
    <source>
        <dbReference type="ARBA" id="ARBA00004123"/>
    </source>
</evidence>